<dbReference type="RefSeq" id="WP_245091874.1">
    <property type="nucleotide sequence ID" value="NZ_CP095053.1"/>
</dbReference>
<keyword evidence="2" id="KW-1185">Reference proteome</keyword>
<reference evidence="1 2" key="1">
    <citation type="submission" date="2022-04" db="EMBL/GenBank/DDBJ databases">
        <title>Hymenobacter sp. isolated from the air.</title>
        <authorList>
            <person name="Won M."/>
            <person name="Lee C.-M."/>
            <person name="Woen H.-Y."/>
            <person name="Kwon S.-W."/>
        </authorList>
    </citation>
    <scope>NUCLEOTIDE SEQUENCE [LARGE SCALE GENOMIC DNA]</scope>
    <source>
        <strain evidence="2">5413 J-13</strain>
    </source>
</reference>
<organism evidence="1 2">
    <name type="scientific">Hymenobacter aerilatus</name>
    <dbReference type="NCBI Taxonomy" id="2932251"/>
    <lineage>
        <taxon>Bacteria</taxon>
        <taxon>Pseudomonadati</taxon>
        <taxon>Bacteroidota</taxon>
        <taxon>Cytophagia</taxon>
        <taxon>Cytophagales</taxon>
        <taxon>Hymenobacteraceae</taxon>
        <taxon>Hymenobacter</taxon>
    </lineage>
</organism>
<name>A0A8T9SSK7_9BACT</name>
<dbReference type="KEGG" id="haei:MUN82_15450"/>
<gene>
    <name evidence="1" type="ORF">MUN82_15450</name>
</gene>
<protein>
    <submittedName>
        <fullName evidence="1">Uncharacterized protein</fullName>
    </submittedName>
</protein>
<proteinExistence type="predicted"/>
<accession>A0A8T9SSK7</accession>
<evidence type="ECO:0000313" key="1">
    <source>
        <dbReference type="EMBL" id="UOR04331.1"/>
    </source>
</evidence>
<sequence length="82" mass="9090">MKFLVKSLLLSGLLVAGKLVKQQSPEAVITIAPDSLALEATSTQPISFFTRQLYPRVVSVQANQQPWRITPAYFTTNEVVNQ</sequence>
<dbReference type="Proteomes" id="UP000829925">
    <property type="component" value="Chromosome"/>
</dbReference>
<evidence type="ECO:0000313" key="2">
    <source>
        <dbReference type="Proteomes" id="UP000829925"/>
    </source>
</evidence>
<dbReference type="AlphaFoldDB" id="A0A8T9SSK7"/>
<dbReference type="EMBL" id="CP095053">
    <property type="protein sequence ID" value="UOR04331.1"/>
    <property type="molecule type" value="Genomic_DNA"/>
</dbReference>